<dbReference type="InterPro" id="IPR039366">
    <property type="entry name" value="Pilotin"/>
</dbReference>
<evidence type="ECO:0000313" key="3">
    <source>
        <dbReference type="Proteomes" id="UP000199107"/>
    </source>
</evidence>
<feature type="chain" id="PRO_5011736165" evidence="1">
    <location>
        <begin position="32"/>
        <end position="143"/>
    </location>
</feature>
<evidence type="ECO:0000313" key="2">
    <source>
        <dbReference type="EMBL" id="SDM80439.1"/>
    </source>
</evidence>
<dbReference type="AlphaFoldDB" id="A0A1G9W7H0"/>
<dbReference type="Proteomes" id="UP000199107">
    <property type="component" value="Unassembled WGS sequence"/>
</dbReference>
<name>A0A1G9W7H0_9GAMM</name>
<keyword evidence="1" id="KW-0732">Signal</keyword>
<organism evidence="2 3">
    <name type="scientific">Franzmannia pantelleriensis</name>
    <dbReference type="NCBI Taxonomy" id="48727"/>
    <lineage>
        <taxon>Bacteria</taxon>
        <taxon>Pseudomonadati</taxon>
        <taxon>Pseudomonadota</taxon>
        <taxon>Gammaproteobacteria</taxon>
        <taxon>Oceanospirillales</taxon>
        <taxon>Halomonadaceae</taxon>
        <taxon>Franzmannia</taxon>
    </lineage>
</organism>
<dbReference type="OrthoDB" id="6169270at2"/>
<dbReference type="Pfam" id="PF09619">
    <property type="entry name" value="YscW"/>
    <property type="match status" value="1"/>
</dbReference>
<accession>A0A1G9W7H0</accession>
<sequence>MTQDPIRPALARRAWHIAAICLCTALLAACAGRPDFATLETRVVPDSALETGDSATLRVALESLEADGARGELIAETTSSQVSDTPMDVSLQFDARAIETERNYALIAEIRDDGRITHRNSEQVEVTGAQIGSQRIEIPLTPR</sequence>
<keyword evidence="3" id="KW-1185">Reference proteome</keyword>
<feature type="signal peptide" evidence="1">
    <location>
        <begin position="1"/>
        <end position="31"/>
    </location>
</feature>
<dbReference type="RefSeq" id="WP_089660563.1">
    <property type="nucleotide sequence ID" value="NZ_FNGH01000020.1"/>
</dbReference>
<dbReference type="STRING" id="48727.SAMN05192555_12012"/>
<keyword evidence="2" id="KW-0449">Lipoprotein</keyword>
<reference evidence="3" key="1">
    <citation type="submission" date="2016-10" db="EMBL/GenBank/DDBJ databases">
        <authorList>
            <person name="Varghese N."/>
            <person name="Submissions S."/>
        </authorList>
    </citation>
    <scope>NUCLEOTIDE SEQUENCE [LARGE SCALE GENOMIC DNA]</scope>
    <source>
        <strain evidence="3">AAP</strain>
    </source>
</reference>
<dbReference type="PROSITE" id="PS51257">
    <property type="entry name" value="PROKAR_LIPOPROTEIN"/>
    <property type="match status" value="1"/>
</dbReference>
<evidence type="ECO:0000256" key="1">
    <source>
        <dbReference type="SAM" id="SignalP"/>
    </source>
</evidence>
<gene>
    <name evidence="2" type="ORF">SAMN05192555_12012</name>
</gene>
<dbReference type="EMBL" id="FNGH01000020">
    <property type="protein sequence ID" value="SDM80439.1"/>
    <property type="molecule type" value="Genomic_DNA"/>
</dbReference>
<protein>
    <submittedName>
        <fullName evidence="2">Uncharacterized lipoprotein YbaY</fullName>
    </submittedName>
</protein>
<proteinExistence type="predicted"/>